<protein>
    <recommendedName>
        <fullName evidence="2">L-glutamate gamma-semialdehyde dehydrogenase</fullName>
        <ecNumber evidence="2">1.2.1.88</ecNumber>
    </recommendedName>
</protein>
<evidence type="ECO:0000256" key="5">
    <source>
        <dbReference type="ARBA" id="ARBA00048142"/>
    </source>
</evidence>
<evidence type="ECO:0000313" key="9">
    <source>
        <dbReference type="EMBL" id="MBO1324236.1"/>
    </source>
</evidence>
<comment type="similarity">
    <text evidence="7">Belongs to the aldehyde dehydrogenase family.</text>
</comment>
<dbReference type="PROSITE" id="PS00070">
    <property type="entry name" value="ALDEHYDE_DEHYDR_CYS"/>
    <property type="match status" value="1"/>
</dbReference>
<dbReference type="InterPro" id="IPR029510">
    <property type="entry name" value="Ald_DH_CS_GLU"/>
</dbReference>
<evidence type="ECO:0000256" key="1">
    <source>
        <dbReference type="ARBA" id="ARBA00004786"/>
    </source>
</evidence>
<keyword evidence="10" id="KW-1185">Reference proteome</keyword>
<dbReference type="InterPro" id="IPR015590">
    <property type="entry name" value="Aldehyde_DH_dom"/>
</dbReference>
<keyword evidence="3 7" id="KW-0560">Oxidoreductase</keyword>
<evidence type="ECO:0000256" key="3">
    <source>
        <dbReference type="ARBA" id="ARBA00023002"/>
    </source>
</evidence>
<dbReference type="InterPro" id="IPR050485">
    <property type="entry name" value="Proline_metab_enzyme"/>
</dbReference>
<keyword evidence="4" id="KW-0520">NAD</keyword>
<dbReference type="PANTHER" id="PTHR42862">
    <property type="entry name" value="DELTA-1-PYRROLINE-5-CARBOXYLATE DEHYDROGENASE 1, ISOFORM A-RELATED"/>
    <property type="match status" value="1"/>
</dbReference>
<evidence type="ECO:0000259" key="8">
    <source>
        <dbReference type="Pfam" id="PF00171"/>
    </source>
</evidence>
<evidence type="ECO:0000256" key="4">
    <source>
        <dbReference type="ARBA" id="ARBA00023027"/>
    </source>
</evidence>
<comment type="catalytic activity">
    <reaction evidence="5">
        <text>L-glutamate 5-semialdehyde + NAD(+) + H2O = L-glutamate + NADH + 2 H(+)</text>
        <dbReference type="Rhea" id="RHEA:30235"/>
        <dbReference type="ChEBI" id="CHEBI:15377"/>
        <dbReference type="ChEBI" id="CHEBI:15378"/>
        <dbReference type="ChEBI" id="CHEBI:29985"/>
        <dbReference type="ChEBI" id="CHEBI:57540"/>
        <dbReference type="ChEBI" id="CHEBI:57945"/>
        <dbReference type="ChEBI" id="CHEBI:58066"/>
        <dbReference type="EC" id="1.2.1.88"/>
    </reaction>
</comment>
<dbReference type="RefSeq" id="WP_207844875.1">
    <property type="nucleotide sequence ID" value="NZ_JAFVMH010000001.1"/>
</dbReference>
<organism evidence="9 10">
    <name type="scientific">Acetobacter garciniae</name>
    <dbReference type="NCBI Taxonomy" id="2817435"/>
    <lineage>
        <taxon>Bacteria</taxon>
        <taxon>Pseudomonadati</taxon>
        <taxon>Pseudomonadota</taxon>
        <taxon>Alphaproteobacteria</taxon>
        <taxon>Acetobacterales</taxon>
        <taxon>Acetobacteraceae</taxon>
        <taxon>Acetobacter</taxon>
    </lineage>
</organism>
<accession>A0A939KQW4</accession>
<comment type="caution">
    <text evidence="9">The sequence shown here is derived from an EMBL/GenBank/DDBJ whole genome shotgun (WGS) entry which is preliminary data.</text>
</comment>
<evidence type="ECO:0000256" key="2">
    <source>
        <dbReference type="ARBA" id="ARBA00012884"/>
    </source>
</evidence>
<comment type="pathway">
    <text evidence="1">Amino-acid degradation; L-proline degradation into L-glutamate; L-glutamate from L-proline: step 2/2.</text>
</comment>
<dbReference type="InterPro" id="IPR016162">
    <property type="entry name" value="Ald_DH_N"/>
</dbReference>
<evidence type="ECO:0000256" key="7">
    <source>
        <dbReference type="RuleBase" id="RU003345"/>
    </source>
</evidence>
<sequence length="525" mass="55693">MSATAHLPRVTYANTGVDLTPLHDFLDARLPDFKASVLGRTHANSIGGKDDTAGTPFAVCSPIDGVTELGSFFAASDQAVDRAVGAAQAAFPAWAAMGWQGRIELLRAWAKILYARKYDLALAALFEVGKSRVEALGEADEVFDMVCYYCDEMERHNGYVTPLNRVFPHESTVSILRPLGVFGVVSPFNYPAALLIGMSAGALVTGNTVVMKPSEGCSLTARIVMDTLAEAGVPPGVVNLVVGGNETGAALVEHPGIAGVAFTGSYRTGMHIMRLINAGPYARPVIAEMGGKNPAYVSKNADLAKAAQGVARSAFGLQGQKCSACSVVYVDETVRDEFVERLRAYTAGLVIGNPEKRETFLGPVYNEAAAHRMTHALEAAHAQGAVLFGGKRATVPAELKGGQYFEPTLVQVDKGHVLTKEEQFLPLLALRSVTSLEEAIAEGNDVLYGLAAGIYTEDAAELEYFLNTAEAGALYANRPSGATTGAWPGVQSFCGWKGSGVTLKGGLGPHYLPQFMREQSRTVLE</sequence>
<reference evidence="9" key="1">
    <citation type="submission" date="2021-03" db="EMBL/GenBank/DDBJ databases">
        <title>The complete genome sequence of Acetobacter sp. TBRC 12339.</title>
        <authorList>
            <person name="Charoenyingcharoen P."/>
            <person name="Yukphan P."/>
        </authorList>
    </citation>
    <scope>NUCLEOTIDE SEQUENCE</scope>
    <source>
        <strain evidence="9">TBRC 12339</strain>
    </source>
</reference>
<dbReference type="InterPro" id="IPR016160">
    <property type="entry name" value="Ald_DH_CS_CYS"/>
</dbReference>
<feature type="active site" evidence="6">
    <location>
        <position position="288"/>
    </location>
</feature>
<dbReference type="Gene3D" id="3.40.605.10">
    <property type="entry name" value="Aldehyde Dehydrogenase, Chain A, domain 1"/>
    <property type="match status" value="1"/>
</dbReference>
<dbReference type="GO" id="GO:0003842">
    <property type="term" value="F:L-glutamate gamma-semialdehyde dehydrogenase activity"/>
    <property type="evidence" value="ECO:0007669"/>
    <property type="project" value="UniProtKB-EC"/>
</dbReference>
<dbReference type="Pfam" id="PF00171">
    <property type="entry name" value="Aldedh"/>
    <property type="match status" value="1"/>
</dbReference>
<gene>
    <name evidence="9" type="ORF">J2D77_03560</name>
</gene>
<dbReference type="EMBL" id="JAFVMH010000001">
    <property type="protein sequence ID" value="MBO1324236.1"/>
    <property type="molecule type" value="Genomic_DNA"/>
</dbReference>
<dbReference type="GO" id="GO:0010133">
    <property type="term" value="P:L-proline catabolic process to L-glutamate"/>
    <property type="evidence" value="ECO:0007669"/>
    <property type="project" value="TreeGrafter"/>
</dbReference>
<dbReference type="GO" id="GO:0009898">
    <property type="term" value="C:cytoplasmic side of plasma membrane"/>
    <property type="evidence" value="ECO:0007669"/>
    <property type="project" value="TreeGrafter"/>
</dbReference>
<dbReference type="AlphaFoldDB" id="A0A939KQW4"/>
<name>A0A939KQW4_9PROT</name>
<dbReference type="SUPFAM" id="SSF53720">
    <property type="entry name" value="ALDH-like"/>
    <property type="match status" value="1"/>
</dbReference>
<feature type="domain" description="Aldehyde dehydrogenase" evidence="8">
    <location>
        <begin position="54"/>
        <end position="517"/>
    </location>
</feature>
<dbReference type="PANTHER" id="PTHR42862:SF1">
    <property type="entry name" value="DELTA-1-PYRROLINE-5-CARBOXYLATE DEHYDROGENASE 2, ISOFORM A-RELATED"/>
    <property type="match status" value="1"/>
</dbReference>
<dbReference type="Gene3D" id="3.40.309.10">
    <property type="entry name" value="Aldehyde Dehydrogenase, Chain A, domain 2"/>
    <property type="match status" value="1"/>
</dbReference>
<dbReference type="EC" id="1.2.1.88" evidence="2"/>
<dbReference type="PROSITE" id="PS00687">
    <property type="entry name" value="ALDEHYDE_DEHYDR_GLU"/>
    <property type="match status" value="1"/>
</dbReference>
<dbReference type="InterPro" id="IPR016161">
    <property type="entry name" value="Ald_DH/histidinol_DH"/>
</dbReference>
<evidence type="ECO:0000313" key="10">
    <source>
        <dbReference type="Proteomes" id="UP000664073"/>
    </source>
</evidence>
<dbReference type="InterPro" id="IPR016163">
    <property type="entry name" value="Ald_DH_C"/>
</dbReference>
<dbReference type="Proteomes" id="UP000664073">
    <property type="component" value="Unassembled WGS sequence"/>
</dbReference>
<proteinExistence type="inferred from homology"/>
<evidence type="ECO:0000256" key="6">
    <source>
        <dbReference type="PROSITE-ProRule" id="PRU10007"/>
    </source>
</evidence>